<dbReference type="OrthoDB" id="1415105at2759"/>
<feature type="domain" description="Reverse transcriptase zinc-binding" evidence="1">
    <location>
        <begin position="75"/>
        <end position="160"/>
    </location>
</feature>
<dbReference type="AlphaFoldDB" id="A0A200R059"/>
<keyword evidence="3" id="KW-1185">Reference proteome</keyword>
<keyword evidence="2" id="KW-0808">Transferase</keyword>
<evidence type="ECO:0000313" key="3">
    <source>
        <dbReference type="Proteomes" id="UP000195402"/>
    </source>
</evidence>
<dbReference type="InParanoid" id="A0A200R059"/>
<sequence length="168" mass="19269">MELVQNCNTLGKEGSVADLIIKSESSHDWLLHLSRDTRPILELLNLLQVIGITPPNLHAGDDTLSWAYPKDGGHTVKTSYDHFLDNGVLDEQFPTRMIWSPRIPPKICFFIWTVYHIKILTLNNLQKRGHQLANACYFCLGSAECTNHLLLHFPFAREIWARILPQIR</sequence>
<accession>A0A200R059</accession>
<dbReference type="Pfam" id="PF13966">
    <property type="entry name" value="zf-RVT"/>
    <property type="match status" value="1"/>
</dbReference>
<organism evidence="2 3">
    <name type="scientific">Macleaya cordata</name>
    <name type="common">Five-seeded plume-poppy</name>
    <name type="synonym">Bocconia cordata</name>
    <dbReference type="NCBI Taxonomy" id="56857"/>
    <lineage>
        <taxon>Eukaryota</taxon>
        <taxon>Viridiplantae</taxon>
        <taxon>Streptophyta</taxon>
        <taxon>Embryophyta</taxon>
        <taxon>Tracheophyta</taxon>
        <taxon>Spermatophyta</taxon>
        <taxon>Magnoliopsida</taxon>
        <taxon>Ranunculales</taxon>
        <taxon>Papaveraceae</taxon>
        <taxon>Papaveroideae</taxon>
        <taxon>Macleaya</taxon>
    </lineage>
</organism>
<evidence type="ECO:0000259" key="1">
    <source>
        <dbReference type="Pfam" id="PF13966"/>
    </source>
</evidence>
<comment type="caution">
    <text evidence="2">The sequence shown here is derived from an EMBL/GenBank/DDBJ whole genome shotgun (WGS) entry which is preliminary data.</text>
</comment>
<dbReference type="OMA" id="LWRTIHI"/>
<evidence type="ECO:0000313" key="2">
    <source>
        <dbReference type="EMBL" id="OVA16106.1"/>
    </source>
</evidence>
<reference evidence="2 3" key="1">
    <citation type="journal article" date="2017" name="Mol. Plant">
        <title>The Genome of Medicinal Plant Macleaya cordata Provides New Insights into Benzylisoquinoline Alkaloids Metabolism.</title>
        <authorList>
            <person name="Liu X."/>
            <person name="Liu Y."/>
            <person name="Huang P."/>
            <person name="Ma Y."/>
            <person name="Qing Z."/>
            <person name="Tang Q."/>
            <person name="Cao H."/>
            <person name="Cheng P."/>
            <person name="Zheng Y."/>
            <person name="Yuan Z."/>
            <person name="Zhou Y."/>
            <person name="Liu J."/>
            <person name="Tang Z."/>
            <person name="Zhuo Y."/>
            <person name="Zhang Y."/>
            <person name="Yu L."/>
            <person name="Huang J."/>
            <person name="Yang P."/>
            <person name="Peng Q."/>
            <person name="Zhang J."/>
            <person name="Jiang W."/>
            <person name="Zhang Z."/>
            <person name="Lin K."/>
            <person name="Ro D.K."/>
            <person name="Chen X."/>
            <person name="Xiong X."/>
            <person name="Shang Y."/>
            <person name="Huang S."/>
            <person name="Zeng J."/>
        </authorList>
    </citation>
    <scope>NUCLEOTIDE SEQUENCE [LARGE SCALE GENOMIC DNA]</scope>
    <source>
        <strain evidence="3">cv. BLH2017</strain>
        <tissue evidence="2">Root</tissue>
    </source>
</reference>
<protein>
    <submittedName>
        <fullName evidence="2">Reverse transcriptase zinc-binding domain</fullName>
    </submittedName>
</protein>
<dbReference type="EMBL" id="MVGT01000668">
    <property type="protein sequence ID" value="OVA16106.1"/>
    <property type="molecule type" value="Genomic_DNA"/>
</dbReference>
<keyword evidence="2" id="KW-0548">Nucleotidyltransferase</keyword>
<name>A0A200R059_MACCD</name>
<dbReference type="GO" id="GO:0003964">
    <property type="term" value="F:RNA-directed DNA polymerase activity"/>
    <property type="evidence" value="ECO:0007669"/>
    <property type="project" value="UniProtKB-KW"/>
</dbReference>
<dbReference type="InterPro" id="IPR026960">
    <property type="entry name" value="RVT-Znf"/>
</dbReference>
<dbReference type="Proteomes" id="UP000195402">
    <property type="component" value="Unassembled WGS sequence"/>
</dbReference>
<keyword evidence="2" id="KW-0695">RNA-directed DNA polymerase</keyword>
<gene>
    <name evidence="2" type="ORF">BVC80_8813g5</name>
</gene>
<proteinExistence type="predicted"/>